<dbReference type="Gene3D" id="1.10.10.2910">
    <property type="match status" value="1"/>
</dbReference>
<sequence length="254" mass="29160">MEINLLKAKAEAENLLEDLGLLKVPVSVEEVCQKIGNIDITEANMLAPNFNGASFGSEENVKILINKNIDNHHRRRFTKAHELGHTILHIFTGKQSKFQCSDNDITYNSGNNSEYEKEANIFASSLLMPSKLIEKEIHRNDLSWRLIQEIKNMCDVSLEAATRKVISLSKEPCCLIIHKDSQMWTPVKSDSFNAYINTQSFPDNLNYSKETDNFPDSLEECDAMDWRIDNKMRLNYSSIYNSEFARIMTLLLKF</sequence>
<dbReference type="KEGG" id="bthg:MS2017_1361"/>
<dbReference type="Proteomes" id="UP000278334">
    <property type="component" value="Chromosome"/>
</dbReference>
<proteinExistence type="predicted"/>
<accession>A0A3G3IMS0</accession>
<evidence type="ECO:0000313" key="3">
    <source>
        <dbReference type="Proteomes" id="UP000278334"/>
    </source>
</evidence>
<gene>
    <name evidence="2" type="ORF">MS2017_1361</name>
</gene>
<organism evidence="2 3">
    <name type="scientific">Bathymodiolus thermophilus thioautotrophic gill symbiont</name>
    <dbReference type="NCBI Taxonomy" id="2360"/>
    <lineage>
        <taxon>Bacteria</taxon>
        <taxon>Pseudomonadati</taxon>
        <taxon>Pseudomonadota</taxon>
        <taxon>Gammaproteobacteria</taxon>
        <taxon>sulfur-oxidizing symbionts</taxon>
    </lineage>
</organism>
<dbReference type="InterPro" id="IPR052345">
    <property type="entry name" value="Rad_response_metalloprotease"/>
</dbReference>
<reference evidence="2 3" key="1">
    <citation type="submission" date="2017-11" db="EMBL/GenBank/DDBJ databases">
        <title>Genome sequence of the bacterial symbiont EPR9N from a vent mussel Bathymodiolus thermophilus.</title>
        <authorList>
            <person name="Won Y.-J."/>
        </authorList>
    </citation>
    <scope>NUCLEOTIDE SEQUENCE [LARGE SCALE GENOMIC DNA]</scope>
    <source>
        <strain evidence="2 3">EPR9N</strain>
    </source>
</reference>
<dbReference type="EMBL" id="CP024634">
    <property type="protein sequence ID" value="AYQ57049.1"/>
    <property type="molecule type" value="Genomic_DNA"/>
</dbReference>
<dbReference type="PANTHER" id="PTHR43236:SF2">
    <property type="entry name" value="BLL0069 PROTEIN"/>
    <property type="match status" value="1"/>
</dbReference>
<evidence type="ECO:0000313" key="2">
    <source>
        <dbReference type="EMBL" id="AYQ57049.1"/>
    </source>
</evidence>
<protein>
    <recommendedName>
        <fullName evidence="1">IrrE N-terminal-like domain-containing protein</fullName>
    </recommendedName>
</protein>
<feature type="domain" description="IrrE N-terminal-like" evidence="1">
    <location>
        <begin position="51"/>
        <end position="163"/>
    </location>
</feature>
<dbReference type="RefSeq" id="WP_122951714.1">
    <property type="nucleotide sequence ID" value="NZ_CP024634.1"/>
</dbReference>
<dbReference type="InterPro" id="IPR010359">
    <property type="entry name" value="IrrE_HExxH"/>
</dbReference>
<dbReference type="AlphaFoldDB" id="A0A3G3IMS0"/>
<name>A0A3G3IMS0_9GAMM</name>
<evidence type="ECO:0000259" key="1">
    <source>
        <dbReference type="Pfam" id="PF06114"/>
    </source>
</evidence>
<dbReference type="PANTHER" id="PTHR43236">
    <property type="entry name" value="ANTITOXIN HIGA1"/>
    <property type="match status" value="1"/>
</dbReference>
<dbReference type="Pfam" id="PF06114">
    <property type="entry name" value="Peptidase_M78"/>
    <property type="match status" value="1"/>
</dbReference>